<name>A0AAE1VD19_9SOLA</name>
<keyword evidence="3" id="KW-1185">Reference proteome</keyword>
<proteinExistence type="predicted"/>
<reference evidence="2" key="1">
    <citation type="submission" date="2023-12" db="EMBL/GenBank/DDBJ databases">
        <title>Genome assembly of Anisodus tanguticus.</title>
        <authorList>
            <person name="Wang Y.-J."/>
        </authorList>
    </citation>
    <scope>NUCLEOTIDE SEQUENCE</scope>
    <source>
        <strain evidence="2">KB-2021</strain>
        <tissue evidence="2">Leaf</tissue>
    </source>
</reference>
<gene>
    <name evidence="2" type="ORF">RND71_015640</name>
</gene>
<comment type="caution">
    <text evidence="2">The sequence shown here is derived from an EMBL/GenBank/DDBJ whole genome shotgun (WGS) entry which is preliminary data.</text>
</comment>
<dbReference type="Proteomes" id="UP001291623">
    <property type="component" value="Unassembled WGS sequence"/>
</dbReference>
<dbReference type="EMBL" id="JAVYJV010000008">
    <property type="protein sequence ID" value="KAK4364282.1"/>
    <property type="molecule type" value="Genomic_DNA"/>
</dbReference>
<accession>A0AAE1VD19</accession>
<feature type="compositionally biased region" description="Basic and acidic residues" evidence="1">
    <location>
        <begin position="217"/>
        <end position="227"/>
    </location>
</feature>
<dbReference type="AlphaFoldDB" id="A0AAE1VD19"/>
<organism evidence="2 3">
    <name type="scientific">Anisodus tanguticus</name>
    <dbReference type="NCBI Taxonomy" id="243964"/>
    <lineage>
        <taxon>Eukaryota</taxon>
        <taxon>Viridiplantae</taxon>
        <taxon>Streptophyta</taxon>
        <taxon>Embryophyta</taxon>
        <taxon>Tracheophyta</taxon>
        <taxon>Spermatophyta</taxon>
        <taxon>Magnoliopsida</taxon>
        <taxon>eudicotyledons</taxon>
        <taxon>Gunneridae</taxon>
        <taxon>Pentapetalae</taxon>
        <taxon>asterids</taxon>
        <taxon>lamiids</taxon>
        <taxon>Solanales</taxon>
        <taxon>Solanaceae</taxon>
        <taxon>Solanoideae</taxon>
        <taxon>Hyoscyameae</taxon>
        <taxon>Anisodus</taxon>
    </lineage>
</organism>
<evidence type="ECO:0000256" key="1">
    <source>
        <dbReference type="SAM" id="MobiDB-lite"/>
    </source>
</evidence>
<evidence type="ECO:0000313" key="2">
    <source>
        <dbReference type="EMBL" id="KAK4364282.1"/>
    </source>
</evidence>
<evidence type="ECO:0000313" key="3">
    <source>
        <dbReference type="Proteomes" id="UP001291623"/>
    </source>
</evidence>
<protein>
    <submittedName>
        <fullName evidence="2">Uncharacterized protein</fullName>
    </submittedName>
</protein>
<feature type="region of interest" description="Disordered" evidence="1">
    <location>
        <begin position="38"/>
        <end position="71"/>
    </location>
</feature>
<feature type="region of interest" description="Disordered" evidence="1">
    <location>
        <begin position="217"/>
        <end position="236"/>
    </location>
</feature>
<sequence length="254" mass="28766">MSNDVIQVKRLQSLFQELGDVIPVERLRWHPLNKIQAEPDGVEGGAHSKKITQEGTSKQCHTGLEEKSKSSRSRVFQRKKLKSISKLLKLVDSLREFSDNGNRADRRKRKEAKRCVDQSRLLPRVFQNQLCMEKKVTMIITGHISSPNVAVDRRYDSPFVPFRGCSSHYTLSMVGLTPNHTSWPRNNKQRKLVFARSLAMGKNSQLVGFASSTVTRERLASENKSNDEGNTADSSRIYIQDSYGADRFTTSAPL</sequence>